<dbReference type="EMBL" id="BARV01012537">
    <property type="protein sequence ID" value="GAI04890.1"/>
    <property type="molecule type" value="Genomic_DNA"/>
</dbReference>
<sequence>QAGGARNTDLIRLRGELDKAKLVGAIGVEALVALKQVTVKPDYLYGVREAAIEAAYCGLPFLVVCAEDGVSTLVQRLEEENLDYGIVDLMKDRESTNM</sequence>
<dbReference type="InterPro" id="IPR057161">
    <property type="entry name" value="DUF7839"/>
</dbReference>
<dbReference type="AlphaFoldDB" id="X1LR69"/>
<comment type="caution">
    <text evidence="2">The sequence shown here is derived from an EMBL/GenBank/DDBJ whole genome shotgun (WGS) entry which is preliminary data.</text>
</comment>
<feature type="domain" description="DUF7839" evidence="1">
    <location>
        <begin position="1"/>
        <end position="85"/>
    </location>
</feature>
<evidence type="ECO:0000313" key="2">
    <source>
        <dbReference type="EMBL" id="GAI04890.1"/>
    </source>
</evidence>
<dbReference type="Pfam" id="PF25211">
    <property type="entry name" value="DUF7839"/>
    <property type="match status" value="1"/>
</dbReference>
<accession>X1LR69</accession>
<reference evidence="2" key="1">
    <citation type="journal article" date="2014" name="Front. Microbiol.">
        <title>High frequency of phylogenetically diverse reductive dehalogenase-homologous genes in deep subseafloor sedimentary metagenomes.</title>
        <authorList>
            <person name="Kawai M."/>
            <person name="Futagami T."/>
            <person name="Toyoda A."/>
            <person name="Takaki Y."/>
            <person name="Nishi S."/>
            <person name="Hori S."/>
            <person name="Arai W."/>
            <person name="Tsubouchi T."/>
            <person name="Morono Y."/>
            <person name="Uchiyama I."/>
            <person name="Ito T."/>
            <person name="Fujiyama A."/>
            <person name="Inagaki F."/>
            <person name="Takami H."/>
        </authorList>
    </citation>
    <scope>NUCLEOTIDE SEQUENCE</scope>
    <source>
        <strain evidence="2">Expedition CK06-06</strain>
    </source>
</reference>
<gene>
    <name evidence="2" type="ORF">S06H3_23165</name>
</gene>
<evidence type="ECO:0000259" key="1">
    <source>
        <dbReference type="Pfam" id="PF25211"/>
    </source>
</evidence>
<name>X1LR69_9ZZZZ</name>
<protein>
    <recommendedName>
        <fullName evidence="1">DUF7839 domain-containing protein</fullName>
    </recommendedName>
</protein>
<organism evidence="2">
    <name type="scientific">marine sediment metagenome</name>
    <dbReference type="NCBI Taxonomy" id="412755"/>
    <lineage>
        <taxon>unclassified sequences</taxon>
        <taxon>metagenomes</taxon>
        <taxon>ecological metagenomes</taxon>
    </lineage>
</organism>
<feature type="non-terminal residue" evidence="2">
    <location>
        <position position="1"/>
    </location>
</feature>
<proteinExistence type="predicted"/>